<sequence length="443" mass="52256">MSGVRSYNFITSEKKNTKKVGMRLKTLYLCIIKTVSLTINKYNQLIPKMDNITNEIVRSQLGGAPLAGCRVTPEYLTELKENINIVRDVARMYCALNVTNMKSRGMIGRYFLMEIRCVNKLLPVYIDELRRGLRIEALCISSGIHRDDMFWEWCDTLCCDMKGQTLYRQLRDGIDKLQELLIEAESVLMHCEPTQFEKFFFSEKEHYSSTSVVRRFETWLYDNSYPDIDKLRELQAQVVAETLKKGVMDYAKVPSQKEIDQVDVDILKSLLPYDFEMTADFRVACARWRRFMHWEGYILIINYKKYGKYIHAHFYEFSKTQLQAIFELDMILLLIHQEMQKLMDEQRHKDTDSVLKSEKAMKYWKRLMKLGLVDGNCQLLPATSRQQAMYIVEPFAEKLGLKKQWKPFEDLWGIKNLAQEKWKFQQTAVLPPIHEAIDHVFED</sequence>
<proteinExistence type="predicted"/>
<dbReference type="AlphaFoldDB" id="A0A1M6YYN6"/>
<evidence type="ECO:0000313" key="2">
    <source>
        <dbReference type="Proteomes" id="UP000184130"/>
    </source>
</evidence>
<accession>A0A1M6YYN6</accession>
<reference evidence="1 2" key="1">
    <citation type="submission" date="2016-11" db="EMBL/GenBank/DDBJ databases">
        <authorList>
            <person name="Jaros S."/>
            <person name="Januszkiewicz K."/>
            <person name="Wedrychowicz H."/>
        </authorList>
    </citation>
    <scope>NUCLEOTIDE SEQUENCE [LARGE SCALE GENOMIC DNA]</scope>
    <source>
        <strain evidence="1 2">KHT3</strain>
    </source>
</reference>
<gene>
    <name evidence="1" type="ORF">SAMN05216463_13514</name>
</gene>
<name>A0A1M6YYN6_XYLRU</name>
<evidence type="ECO:0000313" key="1">
    <source>
        <dbReference type="EMBL" id="SHL23307.1"/>
    </source>
</evidence>
<dbReference type="EMBL" id="FRBD01000035">
    <property type="protein sequence ID" value="SHL23307.1"/>
    <property type="molecule type" value="Genomic_DNA"/>
</dbReference>
<dbReference type="Proteomes" id="UP000184130">
    <property type="component" value="Unassembled WGS sequence"/>
</dbReference>
<protein>
    <submittedName>
        <fullName evidence="1">Uncharacterized protein</fullName>
    </submittedName>
</protein>
<organism evidence="1 2">
    <name type="scientific">Xylanibacter ruminicola</name>
    <name type="common">Prevotella ruminicola</name>
    <dbReference type="NCBI Taxonomy" id="839"/>
    <lineage>
        <taxon>Bacteria</taxon>
        <taxon>Pseudomonadati</taxon>
        <taxon>Bacteroidota</taxon>
        <taxon>Bacteroidia</taxon>
        <taxon>Bacteroidales</taxon>
        <taxon>Prevotellaceae</taxon>
        <taxon>Xylanibacter</taxon>
    </lineage>
</organism>